<dbReference type="PANTHER" id="PTHR35936">
    <property type="entry name" value="MEMBRANE-BOUND LYTIC MUREIN TRANSGLYCOSYLASE F"/>
    <property type="match status" value="1"/>
</dbReference>
<evidence type="ECO:0000256" key="4">
    <source>
        <dbReference type="ARBA" id="ARBA00023237"/>
    </source>
</evidence>
<dbReference type="InterPro" id="IPR001638">
    <property type="entry name" value="Solute-binding_3/MltF_N"/>
</dbReference>
<evidence type="ECO:0000256" key="2">
    <source>
        <dbReference type="ARBA" id="ARBA00010333"/>
    </source>
</evidence>
<comment type="subcellular location">
    <subcellularLocation>
        <location evidence="1">Cell outer membrane</location>
        <topology evidence="1">Peripheral membrane protein</topology>
    </subcellularLocation>
</comment>
<evidence type="ECO:0000256" key="5">
    <source>
        <dbReference type="SAM" id="SignalP"/>
    </source>
</evidence>
<dbReference type="Gene3D" id="1.10.530.10">
    <property type="match status" value="1"/>
</dbReference>
<keyword evidence="4" id="KW-0472">Membrane</keyword>
<comment type="caution">
    <text evidence="7">The sequence shown here is derived from an EMBL/GenBank/DDBJ whole genome shotgun (WGS) entry which is preliminary data.</text>
</comment>
<dbReference type="Pfam" id="PF00497">
    <property type="entry name" value="SBP_bac_3"/>
    <property type="match status" value="2"/>
</dbReference>
<dbReference type="PANTHER" id="PTHR35936:SF32">
    <property type="entry name" value="MEMBRANE-BOUND LYTIC MUREIN TRANSGLYCOSYLASE F"/>
    <property type="match status" value="1"/>
</dbReference>
<dbReference type="Gene3D" id="3.40.190.10">
    <property type="entry name" value="Periplasmic binding protein-like II"/>
    <property type="match status" value="4"/>
</dbReference>
<feature type="domain" description="Solute-binding protein family 3/N-terminal" evidence="6">
    <location>
        <begin position="61"/>
        <end position="278"/>
    </location>
</feature>
<dbReference type="GO" id="GO:0009279">
    <property type="term" value="C:cell outer membrane"/>
    <property type="evidence" value="ECO:0007669"/>
    <property type="project" value="UniProtKB-SubCell"/>
</dbReference>
<gene>
    <name evidence="7" type="ORF">CNE99_03465</name>
</gene>
<dbReference type="SUPFAM" id="SSF53850">
    <property type="entry name" value="Periplasmic binding protein-like II"/>
    <property type="match status" value="2"/>
</dbReference>
<dbReference type="AlphaFoldDB" id="A0A2A5WVG0"/>
<keyword evidence="4" id="KW-0998">Cell outer membrane</keyword>
<reference evidence="7 8" key="1">
    <citation type="submission" date="2017-08" db="EMBL/GenBank/DDBJ databases">
        <title>Fine stratification of microbial communities through a metagenomic profile of the photic zone.</title>
        <authorList>
            <person name="Haro-Moreno J.M."/>
            <person name="Lopez-Perez M."/>
            <person name="De La Torre J."/>
            <person name="Picazo A."/>
            <person name="Camacho A."/>
            <person name="Rodriguez-Valera F."/>
        </authorList>
    </citation>
    <scope>NUCLEOTIDE SEQUENCE [LARGE SCALE GENOMIC DNA]</scope>
    <source>
        <strain evidence="7">MED-G24</strain>
    </source>
</reference>
<comment type="similarity">
    <text evidence="2">Belongs to the bacterial solute-binding protein 3 family.</text>
</comment>
<dbReference type="SUPFAM" id="SSF53955">
    <property type="entry name" value="Lysozyme-like"/>
    <property type="match status" value="1"/>
</dbReference>
<keyword evidence="3 5" id="KW-0732">Signal</keyword>
<organism evidence="7 8">
    <name type="scientific">OM182 bacterium MED-G24</name>
    <dbReference type="NCBI Taxonomy" id="1986255"/>
    <lineage>
        <taxon>Bacteria</taxon>
        <taxon>Pseudomonadati</taxon>
        <taxon>Pseudomonadota</taxon>
        <taxon>Gammaproteobacteria</taxon>
        <taxon>OMG group</taxon>
        <taxon>OM182 clade</taxon>
    </lineage>
</organism>
<dbReference type="Proteomes" id="UP000219327">
    <property type="component" value="Unassembled WGS sequence"/>
</dbReference>
<evidence type="ECO:0000256" key="3">
    <source>
        <dbReference type="ARBA" id="ARBA00022729"/>
    </source>
</evidence>
<sequence length="702" mass="79255">MATVLPKQLMTRLRLLSVVLAATVLSACGPGDARVDVATPPEPTPTLQHQGDLDVIREHGVLRLLLERQSDSYLPRFGDALYAEQQLARRFGERLGLDVEYIYVERFTDLIPALQAGQGDLVAANLTVTAAREVEVAFTRPIGYSRDTLVVAANHELPADHSQLQGNMAAREGTTLLEAAVRLSKKHEALRVTPVSADIANETLFDQLVDGEVDLLVQDSNVLATALAYRDDIQAGPVVGEPVPLAWAVRRDATALLTALNDYLHEYRLLGENHLPYVADLAEIRERGRLRMITRNNAATYFLWRGQLMGFEYELGERFADQLGVNLDVIVAPSHEQMLPMLLAGEGDFIAAYLVPTEERKTAATFTRPYHFASEVVVGRKAEPPMASVMDLQGRSVVVRRSSAYWHTLKRLQDMPDLDFTIVPAPSDMETQELIQAVADGRYALTVADSHILEIEMTWRDDIVGLFNLTEEQAHAWAIHPDNTQLLEAMNDYLAKAYRGLHYNLSYARYFQDPHFKPEQQAELFSPGRISPHDELVRKYATDYDFDWRLVVAQMYQESRFDPEARSWMGAVGLMQVLPRTARQYGFTDLTDPETSIQAGVIHMDWVRDRFPDDLAADDRIWLVLAGYNAGHGHVRDARRLAKRLGLDPDQWFDNVEKAMLKLSEPEYARQARHGYVRGHEPVKYVRSIRQRYLAYANLLAN</sequence>
<dbReference type="CDD" id="cd01009">
    <property type="entry name" value="PBP2_YfhD_N"/>
    <property type="match status" value="1"/>
</dbReference>
<dbReference type="PROSITE" id="PS51257">
    <property type="entry name" value="PROKAR_LIPOPROTEIN"/>
    <property type="match status" value="1"/>
</dbReference>
<dbReference type="InterPro" id="IPR008258">
    <property type="entry name" value="Transglycosylase_SLT_dom_1"/>
</dbReference>
<dbReference type="InterPro" id="IPR023346">
    <property type="entry name" value="Lysozyme-like_dom_sf"/>
</dbReference>
<name>A0A2A5WVG0_9GAMM</name>
<evidence type="ECO:0000313" key="7">
    <source>
        <dbReference type="EMBL" id="PDH40515.1"/>
    </source>
</evidence>
<dbReference type="CDD" id="cd13403">
    <property type="entry name" value="MLTF-like"/>
    <property type="match status" value="1"/>
</dbReference>
<evidence type="ECO:0000256" key="1">
    <source>
        <dbReference type="ARBA" id="ARBA00004339"/>
    </source>
</evidence>
<evidence type="ECO:0000259" key="6">
    <source>
        <dbReference type="SMART" id="SM00062"/>
    </source>
</evidence>
<accession>A0A2A5WVG0</accession>
<feature type="domain" description="Solute-binding protein family 3/N-terminal" evidence="6">
    <location>
        <begin position="289"/>
        <end position="514"/>
    </location>
</feature>
<proteinExistence type="inferred from homology"/>
<protein>
    <recommendedName>
        <fullName evidence="6">Solute-binding protein family 3/N-terminal domain-containing protein</fullName>
    </recommendedName>
</protein>
<dbReference type="Pfam" id="PF01464">
    <property type="entry name" value="SLT"/>
    <property type="match status" value="1"/>
</dbReference>
<evidence type="ECO:0000313" key="8">
    <source>
        <dbReference type="Proteomes" id="UP000219327"/>
    </source>
</evidence>
<dbReference type="SMART" id="SM00062">
    <property type="entry name" value="PBPb"/>
    <property type="match status" value="2"/>
</dbReference>
<feature type="chain" id="PRO_5012992320" description="Solute-binding protein family 3/N-terminal domain-containing protein" evidence="5">
    <location>
        <begin position="34"/>
        <end position="702"/>
    </location>
</feature>
<dbReference type="EMBL" id="NTKD01000011">
    <property type="protein sequence ID" value="PDH40515.1"/>
    <property type="molecule type" value="Genomic_DNA"/>
</dbReference>
<feature type="signal peptide" evidence="5">
    <location>
        <begin position="1"/>
        <end position="33"/>
    </location>
</feature>